<evidence type="ECO:0000256" key="3">
    <source>
        <dbReference type="ARBA" id="ARBA00022517"/>
    </source>
</evidence>
<evidence type="ECO:0000256" key="5">
    <source>
        <dbReference type="PIRNR" id="PIRNR017302"/>
    </source>
</evidence>
<keyword evidence="6" id="KW-0175">Coiled coil</keyword>
<dbReference type="InterPro" id="IPR011687">
    <property type="entry name" value="Nop53/GLTSCR2"/>
</dbReference>
<dbReference type="GO" id="GO:0000460">
    <property type="term" value="P:maturation of 5.8S rRNA"/>
    <property type="evidence" value="ECO:0007669"/>
    <property type="project" value="EnsemblFungi"/>
</dbReference>
<dbReference type="RefSeq" id="XP_019041755.1">
    <property type="nucleotide sequence ID" value="XM_019185398.1"/>
</dbReference>
<keyword evidence="4 5" id="KW-0539">Nucleus</keyword>
<dbReference type="GO" id="GO:0000055">
    <property type="term" value="P:ribosomal large subunit export from nucleus"/>
    <property type="evidence" value="ECO:0007669"/>
    <property type="project" value="EnsemblFungi"/>
</dbReference>
<name>A0A1E3PB01_WICAA</name>
<evidence type="ECO:0000313" key="8">
    <source>
        <dbReference type="EMBL" id="ODQ62548.1"/>
    </source>
</evidence>
<evidence type="ECO:0000256" key="7">
    <source>
        <dbReference type="SAM" id="MobiDB-lite"/>
    </source>
</evidence>
<dbReference type="GO" id="GO:0000463">
    <property type="term" value="P:maturation of LSU-rRNA from tricistronic rRNA transcript (SSU-rRNA, 5.8S rRNA, LSU-rRNA)"/>
    <property type="evidence" value="ECO:0007669"/>
    <property type="project" value="EnsemblFungi"/>
</dbReference>
<dbReference type="GO" id="GO:0005654">
    <property type="term" value="C:nucleoplasm"/>
    <property type="evidence" value="ECO:0007669"/>
    <property type="project" value="UniProtKB-SubCell"/>
</dbReference>
<dbReference type="PANTHER" id="PTHR14211">
    <property type="entry name" value="GLIOMA SUPPRESSOR CANDIDATE REGION GENE 2"/>
    <property type="match status" value="1"/>
</dbReference>
<comment type="similarity">
    <text evidence="1 5">Belongs to the NOP53 family.</text>
</comment>
<dbReference type="GO" id="GO:0005730">
    <property type="term" value="C:nucleolus"/>
    <property type="evidence" value="ECO:0007669"/>
    <property type="project" value="UniProtKB-SubCell"/>
</dbReference>
<dbReference type="GO" id="GO:0008097">
    <property type="term" value="F:5S rRNA binding"/>
    <property type="evidence" value="ECO:0007669"/>
    <property type="project" value="TreeGrafter"/>
</dbReference>
<dbReference type="EMBL" id="KV454208">
    <property type="protein sequence ID" value="ODQ62548.1"/>
    <property type="molecule type" value="Genomic_DNA"/>
</dbReference>
<evidence type="ECO:0000256" key="2">
    <source>
        <dbReference type="ARBA" id="ARBA00018339"/>
    </source>
</evidence>
<comment type="function">
    <text evidence="5">May play a role in ribosome biogenesis.</text>
</comment>
<sequence length="412" mass="48019">MEVNRPAQKKQASRKGRKAWRKNIDIDDVEIGLEEKRDQIRTLGEEADKIDSNQLFSIDTAGDEKLNKKAVKPYKVLKSAEILAQRSKAPGFSNPHKKSDNKIDGVKKKEIHRLMKLAGRVQGETSSNTIVEKDGLINTNAYDVWDEPEVENDPKPEILKKFSSNGWTKAKVAPSTLKEAPISVQEVEKLPNAGKSYNPSLESWKSLINKEYKTTKERDDKKQELEAQRDRVKTLLLTMDQKEEEESDDDDEEEEEEEEEEDDSLSLSVNKPVVLKKKTKTQRNKQKKHQEREKLEKELKSLKKQITELQKLKVYEQEINEKEQQIEKLQQKEKKRKHKLGTRHQIMDEQLEVKLSDELTDSLRKLKSEGNLLYDTMRGLQSKGQVETRVPVGKRRRYQPKVTEKWTYKDFK</sequence>
<dbReference type="GO" id="GO:0000176">
    <property type="term" value="C:nuclear exosome (RNase complex)"/>
    <property type="evidence" value="ECO:0007669"/>
    <property type="project" value="EnsemblFungi"/>
</dbReference>
<accession>A0A1E3PB01</accession>
<feature type="compositionally biased region" description="Basic and acidic residues" evidence="7">
    <location>
        <begin position="208"/>
        <end position="233"/>
    </location>
</feature>
<evidence type="ECO:0000256" key="1">
    <source>
        <dbReference type="ARBA" id="ARBA00008838"/>
    </source>
</evidence>
<dbReference type="Pfam" id="PF07767">
    <property type="entry name" value="Nop53"/>
    <property type="match status" value="1"/>
</dbReference>
<dbReference type="PANTHER" id="PTHR14211:SF7">
    <property type="entry name" value="RIBOSOME BIOGENESIS PROTEIN NOP53"/>
    <property type="match status" value="1"/>
</dbReference>
<proteinExistence type="inferred from homology"/>
<organism evidence="8 9">
    <name type="scientific">Wickerhamomyces anomalus (strain ATCC 58044 / CBS 1984 / NCYC 433 / NRRL Y-366-8)</name>
    <name type="common">Yeast</name>
    <name type="synonym">Hansenula anomala</name>
    <dbReference type="NCBI Taxonomy" id="683960"/>
    <lineage>
        <taxon>Eukaryota</taxon>
        <taxon>Fungi</taxon>
        <taxon>Dikarya</taxon>
        <taxon>Ascomycota</taxon>
        <taxon>Saccharomycotina</taxon>
        <taxon>Saccharomycetes</taxon>
        <taxon>Phaffomycetales</taxon>
        <taxon>Wickerhamomycetaceae</taxon>
        <taxon>Wickerhamomyces</taxon>
    </lineage>
</organism>
<comment type="subcellular location">
    <subcellularLocation>
        <location evidence="5">Nucleus</location>
        <location evidence="5">Nucleolus</location>
    </subcellularLocation>
    <subcellularLocation>
        <location evidence="5">Nucleus</location>
        <location evidence="5">Nucleoplasm</location>
    </subcellularLocation>
</comment>
<dbReference type="Proteomes" id="UP000094112">
    <property type="component" value="Unassembled WGS sequence"/>
</dbReference>
<gene>
    <name evidence="8" type="ORF">WICANDRAFT_82557</name>
</gene>
<keyword evidence="3 5" id="KW-0690">Ribosome biogenesis</keyword>
<dbReference type="PIRSF" id="PIRSF017302">
    <property type="entry name" value="Gltscr2"/>
    <property type="match status" value="1"/>
</dbReference>
<feature type="region of interest" description="Disordered" evidence="7">
    <location>
        <begin position="87"/>
        <end position="106"/>
    </location>
</feature>
<feature type="compositionally biased region" description="Acidic residues" evidence="7">
    <location>
        <begin position="242"/>
        <end position="264"/>
    </location>
</feature>
<evidence type="ECO:0000256" key="6">
    <source>
        <dbReference type="SAM" id="Coils"/>
    </source>
</evidence>
<feature type="compositionally biased region" description="Basic and acidic residues" evidence="7">
    <location>
        <begin position="97"/>
        <end position="106"/>
    </location>
</feature>
<dbReference type="OrthoDB" id="5072at2759"/>
<feature type="compositionally biased region" description="Basic residues" evidence="7">
    <location>
        <begin position="274"/>
        <end position="289"/>
    </location>
</feature>
<dbReference type="STRING" id="683960.A0A1E3PB01"/>
<dbReference type="GO" id="GO:0000027">
    <property type="term" value="P:ribosomal large subunit assembly"/>
    <property type="evidence" value="ECO:0007669"/>
    <property type="project" value="UniProtKB-UniRule"/>
</dbReference>
<reference evidence="8 9" key="1">
    <citation type="journal article" date="2016" name="Proc. Natl. Acad. Sci. U.S.A.">
        <title>Comparative genomics of biotechnologically important yeasts.</title>
        <authorList>
            <person name="Riley R."/>
            <person name="Haridas S."/>
            <person name="Wolfe K.H."/>
            <person name="Lopes M.R."/>
            <person name="Hittinger C.T."/>
            <person name="Goeker M."/>
            <person name="Salamov A.A."/>
            <person name="Wisecaver J.H."/>
            <person name="Long T.M."/>
            <person name="Calvey C.H."/>
            <person name="Aerts A.L."/>
            <person name="Barry K.W."/>
            <person name="Choi C."/>
            <person name="Clum A."/>
            <person name="Coughlan A.Y."/>
            <person name="Deshpande S."/>
            <person name="Douglass A.P."/>
            <person name="Hanson S.J."/>
            <person name="Klenk H.-P."/>
            <person name="LaButti K.M."/>
            <person name="Lapidus A."/>
            <person name="Lindquist E.A."/>
            <person name="Lipzen A.M."/>
            <person name="Meier-Kolthoff J.P."/>
            <person name="Ohm R.A."/>
            <person name="Otillar R.P."/>
            <person name="Pangilinan J.L."/>
            <person name="Peng Y."/>
            <person name="Rokas A."/>
            <person name="Rosa C.A."/>
            <person name="Scheuner C."/>
            <person name="Sibirny A.A."/>
            <person name="Slot J.C."/>
            <person name="Stielow J.B."/>
            <person name="Sun H."/>
            <person name="Kurtzman C.P."/>
            <person name="Blackwell M."/>
            <person name="Grigoriev I.V."/>
            <person name="Jeffries T.W."/>
        </authorList>
    </citation>
    <scope>NUCLEOTIDE SEQUENCE [LARGE SCALE GENOMIC DNA]</scope>
    <source>
        <strain evidence="9">ATCC 58044 / CBS 1984 / NCYC 433 / NRRL Y-366-8</strain>
    </source>
</reference>
<dbReference type="AlphaFoldDB" id="A0A1E3PB01"/>
<protein>
    <recommendedName>
        <fullName evidence="2 5">Ribosome biogenesis protein NOP53</fullName>
    </recommendedName>
</protein>
<evidence type="ECO:0000313" key="9">
    <source>
        <dbReference type="Proteomes" id="UP000094112"/>
    </source>
</evidence>
<keyword evidence="9" id="KW-1185">Reference proteome</keyword>
<feature type="coiled-coil region" evidence="6">
    <location>
        <begin position="26"/>
        <end position="53"/>
    </location>
</feature>
<feature type="region of interest" description="Disordered" evidence="7">
    <location>
        <begin position="182"/>
        <end position="296"/>
    </location>
</feature>
<dbReference type="GeneID" id="30202644"/>
<evidence type="ECO:0000256" key="4">
    <source>
        <dbReference type="ARBA" id="ARBA00023242"/>
    </source>
</evidence>